<organism evidence="2">
    <name type="scientific">bioreactor metagenome</name>
    <dbReference type="NCBI Taxonomy" id="1076179"/>
    <lineage>
        <taxon>unclassified sequences</taxon>
        <taxon>metagenomes</taxon>
        <taxon>ecological metagenomes</taxon>
    </lineage>
</organism>
<keyword evidence="1" id="KW-0472">Membrane</keyword>
<accession>A0A645HEY7</accession>
<feature type="transmembrane region" description="Helical" evidence="1">
    <location>
        <begin position="20"/>
        <end position="40"/>
    </location>
</feature>
<protein>
    <submittedName>
        <fullName evidence="2">Uncharacterized protein</fullName>
    </submittedName>
</protein>
<proteinExistence type="predicted"/>
<reference evidence="2" key="1">
    <citation type="submission" date="2019-08" db="EMBL/GenBank/DDBJ databases">
        <authorList>
            <person name="Kucharzyk K."/>
            <person name="Murdoch R.W."/>
            <person name="Higgins S."/>
            <person name="Loffler F."/>
        </authorList>
    </citation>
    <scope>NUCLEOTIDE SEQUENCE</scope>
</reference>
<name>A0A645HEY7_9ZZZZ</name>
<keyword evidence="1" id="KW-0812">Transmembrane</keyword>
<evidence type="ECO:0000313" key="2">
    <source>
        <dbReference type="EMBL" id="MPN34674.1"/>
    </source>
</evidence>
<keyword evidence="1" id="KW-1133">Transmembrane helix</keyword>
<evidence type="ECO:0000256" key="1">
    <source>
        <dbReference type="SAM" id="Phobius"/>
    </source>
</evidence>
<sequence length="47" mass="5504">MSIEVLAIEKPAIDFRVQYLLIAVCVIMFFMSFLLPYVFYDCSADNY</sequence>
<dbReference type="AlphaFoldDB" id="A0A645HEY7"/>
<comment type="caution">
    <text evidence="2">The sequence shown here is derived from an EMBL/GenBank/DDBJ whole genome shotgun (WGS) entry which is preliminary data.</text>
</comment>
<gene>
    <name evidence="2" type="ORF">SDC9_182168</name>
</gene>
<dbReference type="EMBL" id="VSSQ01087834">
    <property type="protein sequence ID" value="MPN34674.1"/>
    <property type="molecule type" value="Genomic_DNA"/>
</dbReference>